<dbReference type="EMBL" id="BAABKI010000024">
    <property type="protein sequence ID" value="GAA5177100.1"/>
    <property type="molecule type" value="Genomic_DNA"/>
</dbReference>
<organism evidence="1 2">
    <name type="scientific">Modicisalibacter zincidurans</name>
    <dbReference type="NCBI Taxonomy" id="1178777"/>
    <lineage>
        <taxon>Bacteria</taxon>
        <taxon>Pseudomonadati</taxon>
        <taxon>Pseudomonadota</taxon>
        <taxon>Gammaproteobacteria</taxon>
        <taxon>Oceanospirillales</taxon>
        <taxon>Halomonadaceae</taxon>
        <taxon>Modicisalibacter</taxon>
    </lineage>
</organism>
<dbReference type="Proteomes" id="UP001500074">
    <property type="component" value="Unassembled WGS sequence"/>
</dbReference>
<comment type="caution">
    <text evidence="1">The sequence shown here is derived from an EMBL/GenBank/DDBJ whole genome shotgun (WGS) entry which is preliminary data.</text>
</comment>
<sequence>MPAFGLVICVEKAPLTIVSQGGSKGMNMKVWALVFRVKEKAAAGLMPRGLQRDADAALRIKASYAASLSGVKLVGFEVLVEEEEFPQVIRVIRVLEKDHNLSLFEFSARSEAAADGAFSIKIGSKPTINVA</sequence>
<accession>A0ABP9RH35</accession>
<gene>
    <name evidence="1" type="ORF">GCM10023342_24190</name>
</gene>
<reference evidence="2" key="1">
    <citation type="journal article" date="2019" name="Int. J. Syst. Evol. Microbiol.">
        <title>The Global Catalogue of Microorganisms (GCM) 10K type strain sequencing project: providing services to taxonomists for standard genome sequencing and annotation.</title>
        <authorList>
            <consortium name="The Broad Institute Genomics Platform"/>
            <consortium name="The Broad Institute Genome Sequencing Center for Infectious Disease"/>
            <person name="Wu L."/>
            <person name="Ma J."/>
        </authorList>
    </citation>
    <scope>NUCLEOTIDE SEQUENCE [LARGE SCALE GENOMIC DNA]</scope>
    <source>
        <strain evidence="2">JCM 18472</strain>
    </source>
</reference>
<proteinExistence type="predicted"/>
<evidence type="ECO:0000313" key="1">
    <source>
        <dbReference type="EMBL" id="GAA5177100.1"/>
    </source>
</evidence>
<evidence type="ECO:0000313" key="2">
    <source>
        <dbReference type="Proteomes" id="UP001500074"/>
    </source>
</evidence>
<name>A0ABP9RH35_9GAMM</name>
<keyword evidence="2" id="KW-1185">Reference proteome</keyword>
<protein>
    <submittedName>
        <fullName evidence="1">Uncharacterized protein</fullName>
    </submittedName>
</protein>